<dbReference type="InterPro" id="IPR036873">
    <property type="entry name" value="Rhodanese-like_dom_sf"/>
</dbReference>
<dbReference type="InterPro" id="IPR011991">
    <property type="entry name" value="ArsR-like_HTH"/>
</dbReference>
<gene>
    <name evidence="6" type="ORF">GCM10010196_07170</name>
</gene>
<dbReference type="Proteomes" id="UP000610303">
    <property type="component" value="Unassembled WGS sequence"/>
</dbReference>
<dbReference type="InterPro" id="IPR036388">
    <property type="entry name" value="WH-like_DNA-bd_sf"/>
</dbReference>
<evidence type="ECO:0000259" key="4">
    <source>
        <dbReference type="PROSITE" id="PS50206"/>
    </source>
</evidence>
<dbReference type="GO" id="GO:0004792">
    <property type="term" value="F:thiosulfate-cyanide sulfurtransferase activity"/>
    <property type="evidence" value="ECO:0007669"/>
    <property type="project" value="InterPro"/>
</dbReference>
<dbReference type="Gene3D" id="3.40.250.10">
    <property type="entry name" value="Rhodanese-like domain"/>
    <property type="match status" value="1"/>
</dbReference>
<feature type="domain" description="HTH arsR-type" evidence="5">
    <location>
        <begin position="10"/>
        <end position="104"/>
    </location>
</feature>
<dbReference type="RefSeq" id="WP_229781509.1">
    <property type="nucleotide sequence ID" value="NZ_BMRJ01000001.1"/>
</dbReference>
<dbReference type="SMART" id="SM00418">
    <property type="entry name" value="HTH_ARSR"/>
    <property type="match status" value="1"/>
</dbReference>
<comment type="caution">
    <text evidence="6">The sequence shown here is derived from an EMBL/GenBank/DDBJ whole genome shotgun (WGS) entry which is preliminary data.</text>
</comment>
<dbReference type="InterPro" id="IPR001763">
    <property type="entry name" value="Rhodanese-like_dom"/>
</dbReference>
<dbReference type="InterPro" id="IPR036390">
    <property type="entry name" value="WH_DNA-bd_sf"/>
</dbReference>
<dbReference type="SMART" id="SM00450">
    <property type="entry name" value="RHOD"/>
    <property type="match status" value="1"/>
</dbReference>
<evidence type="ECO:0000313" key="6">
    <source>
        <dbReference type="EMBL" id="GGR16984.1"/>
    </source>
</evidence>
<accession>A0A918CD50</accession>
<evidence type="ECO:0000256" key="1">
    <source>
        <dbReference type="ARBA" id="ARBA00023015"/>
    </source>
</evidence>
<reference evidence="6" key="1">
    <citation type="journal article" date="2014" name="Int. J. Syst. Evol. Microbiol.">
        <title>Complete genome sequence of Corynebacterium casei LMG S-19264T (=DSM 44701T), isolated from a smear-ripened cheese.</title>
        <authorList>
            <consortium name="US DOE Joint Genome Institute (JGI-PGF)"/>
            <person name="Walter F."/>
            <person name="Albersmeier A."/>
            <person name="Kalinowski J."/>
            <person name="Ruckert C."/>
        </authorList>
    </citation>
    <scope>NUCLEOTIDE SEQUENCE</scope>
    <source>
        <strain evidence="6">JCM 3346</strain>
    </source>
</reference>
<dbReference type="SUPFAM" id="SSF52821">
    <property type="entry name" value="Rhodanese/Cell cycle control phosphatase"/>
    <property type="match status" value="1"/>
</dbReference>
<dbReference type="SUPFAM" id="SSF46785">
    <property type="entry name" value="Winged helix' DNA-binding domain"/>
    <property type="match status" value="1"/>
</dbReference>
<protein>
    <submittedName>
        <fullName evidence="6">Transcriptional regulator</fullName>
    </submittedName>
</protein>
<keyword evidence="1" id="KW-0805">Transcription regulation</keyword>
<dbReference type="InterPro" id="IPR001845">
    <property type="entry name" value="HTH_ArsR_DNA-bd_dom"/>
</dbReference>
<dbReference type="PANTHER" id="PTHR43132">
    <property type="entry name" value="ARSENICAL RESISTANCE OPERON REPRESSOR ARSR-RELATED"/>
    <property type="match status" value="1"/>
</dbReference>
<dbReference type="PROSITE" id="PS50206">
    <property type="entry name" value="RHODANESE_3"/>
    <property type="match status" value="1"/>
</dbReference>
<dbReference type="InterPro" id="IPR051011">
    <property type="entry name" value="Metal_resp_trans_reg"/>
</dbReference>
<dbReference type="PROSITE" id="PS00380">
    <property type="entry name" value="RHODANESE_1"/>
    <property type="match status" value="1"/>
</dbReference>
<evidence type="ECO:0000256" key="2">
    <source>
        <dbReference type="ARBA" id="ARBA00023125"/>
    </source>
</evidence>
<name>A0A918CD50_AGRME</name>
<evidence type="ECO:0000256" key="3">
    <source>
        <dbReference type="ARBA" id="ARBA00023163"/>
    </source>
</evidence>
<keyword evidence="3" id="KW-0804">Transcription</keyword>
<dbReference type="Pfam" id="PF01022">
    <property type="entry name" value="HTH_5"/>
    <property type="match status" value="1"/>
</dbReference>
<dbReference type="PROSITE" id="PS50987">
    <property type="entry name" value="HTH_ARSR_2"/>
    <property type="match status" value="1"/>
</dbReference>
<proteinExistence type="predicted"/>
<dbReference type="PRINTS" id="PR00778">
    <property type="entry name" value="HTHARSR"/>
</dbReference>
<dbReference type="CDD" id="cd00158">
    <property type="entry name" value="RHOD"/>
    <property type="match status" value="1"/>
</dbReference>
<dbReference type="Pfam" id="PF00581">
    <property type="entry name" value="Rhodanese"/>
    <property type="match status" value="1"/>
</dbReference>
<dbReference type="GO" id="GO:0003677">
    <property type="term" value="F:DNA binding"/>
    <property type="evidence" value="ECO:0007669"/>
    <property type="project" value="UniProtKB-KW"/>
</dbReference>
<reference evidence="6" key="2">
    <citation type="submission" date="2020-09" db="EMBL/GenBank/DDBJ databases">
        <authorList>
            <person name="Sun Q."/>
            <person name="Ohkuma M."/>
        </authorList>
    </citation>
    <scope>NUCLEOTIDE SEQUENCE</scope>
    <source>
        <strain evidence="6">JCM 3346</strain>
    </source>
</reference>
<evidence type="ECO:0000313" key="7">
    <source>
        <dbReference type="Proteomes" id="UP000610303"/>
    </source>
</evidence>
<dbReference type="EMBL" id="BMRJ01000001">
    <property type="protein sequence ID" value="GGR16984.1"/>
    <property type="molecule type" value="Genomic_DNA"/>
</dbReference>
<dbReference type="AlphaFoldDB" id="A0A918CD50"/>
<evidence type="ECO:0000259" key="5">
    <source>
        <dbReference type="PROSITE" id="PS50987"/>
    </source>
</evidence>
<dbReference type="Gene3D" id="1.10.10.10">
    <property type="entry name" value="Winged helix-like DNA-binding domain superfamily/Winged helix DNA-binding domain"/>
    <property type="match status" value="1"/>
</dbReference>
<sequence>MNPRNIGSGDKLEVYDALAEALKAIANGRRLELVELLAQGEHSVEVLARMTGMPLTTVSSALQTLRQAGLVRARRERTTVHYSLAGPEVAELYLVAKRVALRHSPTLRATLDGYLGAPEGAAELPLVSRAEVAPSATVLDVRPRLEYDAGHVPGAVSIPLDELEARHVELDPDGEVVVYCRGEFCRMAREAALLLRAKGLRASAMNEGVIEWRATDGDDLARIA</sequence>
<dbReference type="CDD" id="cd00090">
    <property type="entry name" value="HTH_ARSR"/>
    <property type="match status" value="1"/>
</dbReference>
<dbReference type="PANTHER" id="PTHR43132:SF8">
    <property type="entry name" value="HTH-TYPE TRANSCRIPTIONAL REGULATOR KMTR"/>
    <property type="match status" value="1"/>
</dbReference>
<feature type="domain" description="Rhodanese" evidence="4">
    <location>
        <begin position="132"/>
        <end position="221"/>
    </location>
</feature>
<keyword evidence="2" id="KW-0238">DNA-binding</keyword>
<keyword evidence="7" id="KW-1185">Reference proteome</keyword>
<dbReference type="GO" id="GO:0003700">
    <property type="term" value="F:DNA-binding transcription factor activity"/>
    <property type="evidence" value="ECO:0007669"/>
    <property type="project" value="InterPro"/>
</dbReference>
<organism evidence="6 7">
    <name type="scientific">Agromyces mediolanus</name>
    <name type="common">Corynebacterium mediolanum</name>
    <dbReference type="NCBI Taxonomy" id="41986"/>
    <lineage>
        <taxon>Bacteria</taxon>
        <taxon>Bacillati</taxon>
        <taxon>Actinomycetota</taxon>
        <taxon>Actinomycetes</taxon>
        <taxon>Micrococcales</taxon>
        <taxon>Microbacteriaceae</taxon>
        <taxon>Agromyces</taxon>
    </lineage>
</organism>
<dbReference type="NCBIfam" id="NF033788">
    <property type="entry name" value="HTH_metalloreg"/>
    <property type="match status" value="1"/>
</dbReference>
<dbReference type="InterPro" id="IPR001307">
    <property type="entry name" value="Thiosulphate_STrfase_CS"/>
</dbReference>